<dbReference type="Gene3D" id="3.90.25.10">
    <property type="entry name" value="UDP-galactose 4-epimerase, domain 1"/>
    <property type="match status" value="1"/>
</dbReference>
<organism evidence="3 4">
    <name type="scientific">Halobacteriovorax marinus</name>
    <dbReference type="NCBI Taxonomy" id="97084"/>
    <lineage>
        <taxon>Bacteria</taxon>
        <taxon>Pseudomonadati</taxon>
        <taxon>Bdellovibrionota</taxon>
        <taxon>Bacteriovoracia</taxon>
        <taxon>Bacteriovoracales</taxon>
        <taxon>Halobacteriovoraceae</taxon>
        <taxon>Halobacteriovorax</taxon>
    </lineage>
</organism>
<reference evidence="4" key="1">
    <citation type="journal article" date="2017" name="Proc. Natl. Acad. Sci. U.S.A.">
        <title>Simulation of Deepwater Horizon oil plume reveals substrate specialization within a complex community of hydrocarbon-degraders.</title>
        <authorList>
            <person name="Hu P."/>
            <person name="Dubinsky E.A."/>
            <person name="Probst A.J."/>
            <person name="Wang J."/>
            <person name="Sieber C.M.K."/>
            <person name="Tom L.M."/>
            <person name="Gardinali P."/>
            <person name="Banfield J.F."/>
            <person name="Atlas R.M."/>
            <person name="Andersen G.L."/>
        </authorList>
    </citation>
    <scope>NUCLEOTIDE SEQUENCE [LARGE SCALE GENOMIC DNA]</scope>
</reference>
<name>A0A1Y5FAX8_9BACT</name>
<dbReference type="InterPro" id="IPR001509">
    <property type="entry name" value="Epimerase_deHydtase"/>
</dbReference>
<dbReference type="PANTHER" id="PTHR43000">
    <property type="entry name" value="DTDP-D-GLUCOSE 4,6-DEHYDRATASE-RELATED"/>
    <property type="match status" value="1"/>
</dbReference>
<dbReference type="EMBL" id="MAAO01000004">
    <property type="protein sequence ID" value="OUR98829.1"/>
    <property type="molecule type" value="Genomic_DNA"/>
</dbReference>
<feature type="domain" description="NAD-dependent epimerase/dehydratase" evidence="2">
    <location>
        <begin position="17"/>
        <end position="262"/>
    </location>
</feature>
<dbReference type="Pfam" id="PF01370">
    <property type="entry name" value="Epimerase"/>
    <property type="match status" value="1"/>
</dbReference>
<proteinExistence type="inferred from homology"/>
<dbReference type="InterPro" id="IPR036291">
    <property type="entry name" value="NAD(P)-bd_dom_sf"/>
</dbReference>
<dbReference type="CDD" id="cd05256">
    <property type="entry name" value="UDP_AE_SDR_e"/>
    <property type="match status" value="1"/>
</dbReference>
<dbReference type="PRINTS" id="PR01713">
    <property type="entry name" value="NUCEPIMERASE"/>
</dbReference>
<gene>
    <name evidence="3" type="ORF">A9Q84_05295</name>
</gene>
<dbReference type="Proteomes" id="UP000196531">
    <property type="component" value="Unassembled WGS sequence"/>
</dbReference>
<dbReference type="AlphaFoldDB" id="A0A1Y5FAX8"/>
<evidence type="ECO:0000313" key="3">
    <source>
        <dbReference type="EMBL" id="OUR98829.1"/>
    </source>
</evidence>
<sequence>MRFDELKEQMFSTPETWLLTGCAGFIGSNLLQFLLLHNQKVIGLDNFSTGKISNLEEVKNYVSIGQWENFNLIKGDIRSEETCKLALKGVDRVLHQAALGSVPRSLKDPLTTNQVNITGFLNMLNSSKDQQVKSFVYAASSSTYGDHPGLPKIEDKIGKPLSPYAVTKFVNEIYADVYQKSYGFSATGLRYFNVFGSRQDPDGAYAAVIPKWVSAIIGGEDIFINGDGETSRDFCYIENVVQANILASFASEDAKGEVYNVALGDRTTLNQLFQMLTEILKKHNVGYPKDIIFRDFRAGDVKHSQADISKAKNLLGYSPLFKIKEGLEQSMEWYLNND</sequence>
<dbReference type="Gene3D" id="3.40.50.720">
    <property type="entry name" value="NAD(P)-binding Rossmann-like Domain"/>
    <property type="match status" value="1"/>
</dbReference>
<evidence type="ECO:0000259" key="2">
    <source>
        <dbReference type="Pfam" id="PF01370"/>
    </source>
</evidence>
<comment type="similarity">
    <text evidence="1">Belongs to the NAD(P)-dependent epimerase/dehydratase family.</text>
</comment>
<evidence type="ECO:0000256" key="1">
    <source>
        <dbReference type="ARBA" id="ARBA00007637"/>
    </source>
</evidence>
<evidence type="ECO:0000313" key="4">
    <source>
        <dbReference type="Proteomes" id="UP000196531"/>
    </source>
</evidence>
<protein>
    <submittedName>
        <fullName evidence="3">LPS biosynthesis protein WbpP</fullName>
    </submittedName>
</protein>
<accession>A0A1Y5FAX8</accession>
<dbReference type="SUPFAM" id="SSF51735">
    <property type="entry name" value="NAD(P)-binding Rossmann-fold domains"/>
    <property type="match status" value="1"/>
</dbReference>
<comment type="caution">
    <text evidence="3">The sequence shown here is derived from an EMBL/GenBank/DDBJ whole genome shotgun (WGS) entry which is preliminary data.</text>
</comment>